<organism evidence="2 3">
    <name type="scientific">Ligilactobacillus araffinosus DSM 20653</name>
    <dbReference type="NCBI Taxonomy" id="1423820"/>
    <lineage>
        <taxon>Bacteria</taxon>
        <taxon>Bacillati</taxon>
        <taxon>Bacillota</taxon>
        <taxon>Bacilli</taxon>
        <taxon>Lactobacillales</taxon>
        <taxon>Lactobacillaceae</taxon>
        <taxon>Ligilactobacillus</taxon>
    </lineage>
</organism>
<dbReference type="AlphaFoldDB" id="A0A0R1ZLW1"/>
<proteinExistence type="predicted"/>
<reference evidence="2 3" key="1">
    <citation type="journal article" date="2015" name="Genome Announc.">
        <title>Expanding the biotechnology potential of lactobacilli through comparative genomics of 213 strains and associated genera.</title>
        <authorList>
            <person name="Sun Z."/>
            <person name="Harris H.M."/>
            <person name="McCann A."/>
            <person name="Guo C."/>
            <person name="Argimon S."/>
            <person name="Zhang W."/>
            <person name="Yang X."/>
            <person name="Jeffery I.B."/>
            <person name="Cooney J.C."/>
            <person name="Kagawa T.F."/>
            <person name="Liu W."/>
            <person name="Song Y."/>
            <person name="Salvetti E."/>
            <person name="Wrobel A."/>
            <person name="Rasinkangas P."/>
            <person name="Parkhill J."/>
            <person name="Rea M.C."/>
            <person name="O'Sullivan O."/>
            <person name="Ritari J."/>
            <person name="Douillard F.P."/>
            <person name="Paul Ross R."/>
            <person name="Yang R."/>
            <person name="Briner A.E."/>
            <person name="Felis G.E."/>
            <person name="de Vos W.M."/>
            <person name="Barrangou R."/>
            <person name="Klaenhammer T.R."/>
            <person name="Caufield P.W."/>
            <person name="Cui Y."/>
            <person name="Zhang H."/>
            <person name="O'Toole P.W."/>
        </authorList>
    </citation>
    <scope>NUCLEOTIDE SEQUENCE [LARGE SCALE GENOMIC DNA]</scope>
    <source>
        <strain evidence="2 3">DSM 20653</strain>
    </source>
</reference>
<gene>
    <name evidence="2" type="ORF">FC64_GL000963</name>
</gene>
<dbReference type="Proteomes" id="UP000051291">
    <property type="component" value="Unassembled WGS sequence"/>
</dbReference>
<evidence type="ECO:0000313" key="3">
    <source>
        <dbReference type="Proteomes" id="UP000051291"/>
    </source>
</evidence>
<evidence type="ECO:0000313" key="2">
    <source>
        <dbReference type="EMBL" id="KRM51772.1"/>
    </source>
</evidence>
<name>A0A0R1ZLW1_9LACO</name>
<sequence>MNLMRHEIENLKLRMIKWSIFTIIILVMSELFKIKLFLVIGCLSLGWCLILFAMFIYFSWRHFYDK</sequence>
<keyword evidence="3" id="KW-1185">Reference proteome</keyword>
<dbReference type="PATRIC" id="fig|1423820.4.peg.987"/>
<keyword evidence="1" id="KW-1133">Transmembrane helix</keyword>
<protein>
    <submittedName>
        <fullName evidence="2">Uncharacterized protein</fullName>
    </submittedName>
</protein>
<dbReference type="STRING" id="1423820.FC64_GL000963"/>
<comment type="caution">
    <text evidence="2">The sequence shown here is derived from an EMBL/GenBank/DDBJ whole genome shotgun (WGS) entry which is preliminary data.</text>
</comment>
<accession>A0A0R1ZLW1</accession>
<evidence type="ECO:0000256" key="1">
    <source>
        <dbReference type="SAM" id="Phobius"/>
    </source>
</evidence>
<feature type="transmembrane region" description="Helical" evidence="1">
    <location>
        <begin position="38"/>
        <end position="60"/>
    </location>
</feature>
<keyword evidence="1" id="KW-0812">Transmembrane</keyword>
<dbReference type="EMBL" id="AYYZ01000029">
    <property type="protein sequence ID" value="KRM51772.1"/>
    <property type="molecule type" value="Genomic_DNA"/>
</dbReference>
<feature type="transmembrane region" description="Helical" evidence="1">
    <location>
        <begin position="15"/>
        <end position="32"/>
    </location>
</feature>
<keyword evidence="1" id="KW-0472">Membrane</keyword>